<dbReference type="GeneID" id="5142749"/>
<gene>
    <name evidence="2" type="ORF">RCIX1221</name>
</gene>
<feature type="region of interest" description="Disordered" evidence="1">
    <location>
        <begin position="117"/>
        <end position="147"/>
    </location>
</feature>
<organism evidence="2 3">
    <name type="scientific">Methanocella arvoryzae (strain DSM 22066 / NBRC 105507 / MRE50)</name>
    <dbReference type="NCBI Taxonomy" id="351160"/>
    <lineage>
        <taxon>Archaea</taxon>
        <taxon>Methanobacteriati</taxon>
        <taxon>Methanobacteriota</taxon>
        <taxon>Stenosarchaea group</taxon>
        <taxon>Methanomicrobia</taxon>
        <taxon>Methanocellales</taxon>
        <taxon>Methanocellaceae</taxon>
        <taxon>Methanocella</taxon>
    </lineage>
</organism>
<dbReference type="RefSeq" id="WP_012036018.1">
    <property type="nucleotide sequence ID" value="NC_009464.1"/>
</dbReference>
<evidence type="ECO:0000256" key="1">
    <source>
        <dbReference type="SAM" id="MobiDB-lite"/>
    </source>
</evidence>
<evidence type="ECO:0000313" key="3">
    <source>
        <dbReference type="Proteomes" id="UP000000663"/>
    </source>
</evidence>
<proteinExistence type="predicted"/>
<dbReference type="Proteomes" id="UP000000663">
    <property type="component" value="Chromosome"/>
</dbReference>
<evidence type="ECO:0000313" key="2">
    <source>
        <dbReference type="EMBL" id="CAJ36525.1"/>
    </source>
</evidence>
<feature type="region of interest" description="Disordered" evidence="1">
    <location>
        <begin position="23"/>
        <end position="56"/>
    </location>
</feature>
<sequence>MKKYVSILLVLLVVAALSVSGCTTPGGDGGKTTPTATPGATDEPGVQPTASATESPGLMDTLSSLYQMSKFTWYEYQYMIDMGEGMTMKMKTKMEFLGQAADPEDGVVGEHIRMTSTTSIPGMGDQTTTNDFYTKPDSDSSDADSDDYWSSTAKIVNVGTETVTVPAGTFVCTKYSVTDSDMEGTSYFWSSPQAPLPVKYSTTVEGQTMDMELVGWG</sequence>
<reference evidence="2 3" key="1">
    <citation type="journal article" date="2006" name="Science">
        <title>Genome of rice cluster I archaea -- the key methane producers in the rice rhizosphere.</title>
        <authorList>
            <person name="Erkel C."/>
            <person name="Kube M."/>
            <person name="Reinhardt R."/>
            <person name="Liesack W."/>
        </authorList>
    </citation>
    <scope>NUCLEOTIDE SEQUENCE [LARGE SCALE GENOMIC DNA]</scope>
    <source>
        <strain evidence="3">DSM 22066 / NBRC 105507 / MRE50</strain>
    </source>
</reference>
<dbReference type="KEGG" id="rci:RCIX1221"/>
<accession>Q0W518</accession>
<dbReference type="OrthoDB" id="372320at2157"/>
<evidence type="ECO:0008006" key="4">
    <source>
        <dbReference type="Google" id="ProtNLM"/>
    </source>
</evidence>
<dbReference type="AlphaFoldDB" id="Q0W518"/>
<dbReference type="Gene3D" id="2.40.360.20">
    <property type="match status" value="1"/>
</dbReference>
<name>Q0W518_METAR</name>
<keyword evidence="3" id="KW-1185">Reference proteome</keyword>
<dbReference type="EMBL" id="AM114193">
    <property type="protein sequence ID" value="CAJ36525.1"/>
    <property type="molecule type" value="Genomic_DNA"/>
</dbReference>
<feature type="compositionally biased region" description="Polar residues" evidence="1">
    <location>
        <begin position="117"/>
        <end position="132"/>
    </location>
</feature>
<protein>
    <recommendedName>
        <fullName evidence="4">Lipoprotein</fullName>
    </recommendedName>
</protein>
<dbReference type="eggNOG" id="arCOG11016">
    <property type="taxonomic scope" value="Archaea"/>
</dbReference>
<feature type="compositionally biased region" description="Low complexity" evidence="1">
    <location>
        <begin position="31"/>
        <end position="45"/>
    </location>
</feature>
<dbReference type="PROSITE" id="PS51257">
    <property type="entry name" value="PROKAR_LIPOPROTEIN"/>
    <property type="match status" value="1"/>
</dbReference>
<dbReference type="STRING" id="351160.RCIX1221"/>